<comment type="caution">
    <text evidence="1">The sequence shown here is derived from an EMBL/GenBank/DDBJ whole genome shotgun (WGS) entry which is preliminary data.</text>
</comment>
<dbReference type="OrthoDB" id="10071392at2759"/>
<name>A0A3M7SCD0_BRAPC</name>
<evidence type="ECO:0000313" key="2">
    <source>
        <dbReference type="Proteomes" id="UP000276133"/>
    </source>
</evidence>
<dbReference type="EMBL" id="REGN01001647">
    <property type="protein sequence ID" value="RNA33389.1"/>
    <property type="molecule type" value="Genomic_DNA"/>
</dbReference>
<dbReference type="Proteomes" id="UP000276133">
    <property type="component" value="Unassembled WGS sequence"/>
</dbReference>
<reference evidence="1 2" key="1">
    <citation type="journal article" date="2018" name="Sci. Rep.">
        <title>Genomic signatures of local adaptation to the degree of environmental predictability in rotifers.</title>
        <authorList>
            <person name="Franch-Gras L."/>
            <person name="Hahn C."/>
            <person name="Garcia-Roger E.M."/>
            <person name="Carmona M.J."/>
            <person name="Serra M."/>
            <person name="Gomez A."/>
        </authorList>
    </citation>
    <scope>NUCLEOTIDE SEQUENCE [LARGE SCALE GENOMIC DNA]</scope>
    <source>
        <strain evidence="1">HYR1</strain>
    </source>
</reference>
<proteinExistence type="predicted"/>
<gene>
    <name evidence="1" type="ORF">BpHYR1_045185</name>
</gene>
<dbReference type="AlphaFoldDB" id="A0A3M7SCD0"/>
<accession>A0A3M7SCD0</accession>
<keyword evidence="2" id="KW-1185">Reference proteome</keyword>
<organism evidence="1 2">
    <name type="scientific">Brachionus plicatilis</name>
    <name type="common">Marine rotifer</name>
    <name type="synonym">Brachionus muelleri</name>
    <dbReference type="NCBI Taxonomy" id="10195"/>
    <lineage>
        <taxon>Eukaryota</taxon>
        <taxon>Metazoa</taxon>
        <taxon>Spiralia</taxon>
        <taxon>Gnathifera</taxon>
        <taxon>Rotifera</taxon>
        <taxon>Eurotatoria</taxon>
        <taxon>Monogononta</taxon>
        <taxon>Pseudotrocha</taxon>
        <taxon>Ploima</taxon>
        <taxon>Brachionidae</taxon>
        <taxon>Brachionus</taxon>
    </lineage>
</organism>
<evidence type="ECO:0008006" key="3">
    <source>
        <dbReference type="Google" id="ProtNLM"/>
    </source>
</evidence>
<evidence type="ECO:0000313" key="1">
    <source>
        <dbReference type="EMBL" id="RNA33389.1"/>
    </source>
</evidence>
<sequence length="95" mass="11163">MSFSSIQINEYINKSHYIGDMINLFYYILPDHLFISHSFRSKSQKFKSIYATFRPVERIFSYSGYINTPHRSRLTARNLEATTLLTCGLKNKSEN</sequence>
<protein>
    <recommendedName>
        <fullName evidence="3">HAT C-terminal dimerisation domain-containing protein</fullName>
    </recommendedName>
</protein>